<keyword evidence="1" id="KW-0805">Transcription regulation</keyword>
<organism evidence="5 6">
    <name type="scientific">Niabella drilacis (strain DSM 25811 / CCM 8410 / CCUG 62505 / LMG 26954 / E90)</name>
    <dbReference type="NCBI Taxonomy" id="1285928"/>
    <lineage>
        <taxon>Bacteria</taxon>
        <taxon>Pseudomonadati</taxon>
        <taxon>Bacteroidota</taxon>
        <taxon>Chitinophagia</taxon>
        <taxon>Chitinophagales</taxon>
        <taxon>Chitinophagaceae</taxon>
        <taxon>Niabella</taxon>
    </lineage>
</organism>
<dbReference type="InterPro" id="IPR009057">
    <property type="entry name" value="Homeodomain-like_sf"/>
</dbReference>
<dbReference type="SMART" id="SM00342">
    <property type="entry name" value="HTH_ARAC"/>
    <property type="match status" value="1"/>
</dbReference>
<keyword evidence="2 5" id="KW-0238">DNA-binding</keyword>
<dbReference type="EMBL" id="FMZO01000004">
    <property type="protein sequence ID" value="SDC85516.1"/>
    <property type="molecule type" value="Genomic_DNA"/>
</dbReference>
<dbReference type="Proteomes" id="UP000198757">
    <property type="component" value="Unassembled WGS sequence"/>
</dbReference>
<dbReference type="SUPFAM" id="SSF46689">
    <property type="entry name" value="Homeodomain-like"/>
    <property type="match status" value="2"/>
</dbReference>
<evidence type="ECO:0000259" key="4">
    <source>
        <dbReference type="PROSITE" id="PS01124"/>
    </source>
</evidence>
<evidence type="ECO:0000313" key="5">
    <source>
        <dbReference type="EMBL" id="SDC85516.1"/>
    </source>
</evidence>
<gene>
    <name evidence="5" type="ORF">SAMN04487894_104221</name>
</gene>
<dbReference type="Gene3D" id="2.60.120.10">
    <property type="entry name" value="Jelly Rolls"/>
    <property type="match status" value="1"/>
</dbReference>
<dbReference type="OrthoDB" id="745435at2"/>
<evidence type="ECO:0000256" key="3">
    <source>
        <dbReference type="ARBA" id="ARBA00023163"/>
    </source>
</evidence>
<dbReference type="PROSITE" id="PS01124">
    <property type="entry name" value="HTH_ARAC_FAMILY_2"/>
    <property type="match status" value="1"/>
</dbReference>
<dbReference type="CDD" id="cd06976">
    <property type="entry name" value="cupin_MtlR-like_N"/>
    <property type="match status" value="1"/>
</dbReference>
<reference evidence="6" key="1">
    <citation type="submission" date="2016-10" db="EMBL/GenBank/DDBJ databases">
        <authorList>
            <person name="Varghese N."/>
            <person name="Submissions S."/>
        </authorList>
    </citation>
    <scope>NUCLEOTIDE SEQUENCE [LARGE SCALE GENOMIC DNA]</scope>
    <source>
        <strain evidence="6">DSM 25811 / CCM 8410 / LMG 26954 / E90</strain>
    </source>
</reference>
<dbReference type="InterPro" id="IPR018060">
    <property type="entry name" value="HTH_AraC"/>
</dbReference>
<evidence type="ECO:0000313" key="6">
    <source>
        <dbReference type="Proteomes" id="UP000198757"/>
    </source>
</evidence>
<accession>A0A1G6Q156</accession>
<dbReference type="InterPro" id="IPR014710">
    <property type="entry name" value="RmlC-like_jellyroll"/>
</dbReference>
<dbReference type="GO" id="GO:0003700">
    <property type="term" value="F:DNA-binding transcription factor activity"/>
    <property type="evidence" value="ECO:0007669"/>
    <property type="project" value="InterPro"/>
</dbReference>
<keyword evidence="3" id="KW-0804">Transcription</keyword>
<protein>
    <submittedName>
        <fullName evidence="5">AraC-type DNA-binding protein</fullName>
    </submittedName>
</protein>
<dbReference type="STRING" id="1285928.SAMN04487894_104221"/>
<sequence>MKPSFEHVDRMRVGESFVVYDYEAAHFPFRWHYHPEYELTLILSGSGKRLVGDNYTDFLPGDLVLLGGHLPHTWSSEPVRQRVAAVVIQFSAVFIAPVLEYPECRGIAALLQQSERGLFFRKRGAGIVMEKIKRLSAATGVEKLLSLIEILHLLSKMNAVPVSASAMVHTSTDRTEERINKVFQHIYRNYRKPFRIEQLSRLVHLSPGAFCKFFKKITGKTFSDYVNDIRVARSCTLLLETDLPVAQIAYATGFESITYFNRVFFRKKKTTPRAFRLELKARQEIK</sequence>
<dbReference type="GO" id="GO:0043565">
    <property type="term" value="F:sequence-specific DNA binding"/>
    <property type="evidence" value="ECO:0007669"/>
    <property type="project" value="InterPro"/>
</dbReference>
<dbReference type="Gene3D" id="1.10.10.60">
    <property type="entry name" value="Homeodomain-like"/>
    <property type="match status" value="2"/>
</dbReference>
<dbReference type="PANTHER" id="PTHR43280:SF27">
    <property type="entry name" value="TRANSCRIPTIONAL REGULATOR MTLR"/>
    <property type="match status" value="1"/>
</dbReference>
<dbReference type="Pfam" id="PF02311">
    <property type="entry name" value="AraC_binding"/>
    <property type="match status" value="1"/>
</dbReference>
<dbReference type="InterPro" id="IPR011051">
    <property type="entry name" value="RmlC_Cupin_sf"/>
</dbReference>
<dbReference type="InterPro" id="IPR003313">
    <property type="entry name" value="AraC-bd"/>
</dbReference>
<dbReference type="Pfam" id="PF12833">
    <property type="entry name" value="HTH_18"/>
    <property type="match status" value="1"/>
</dbReference>
<evidence type="ECO:0000256" key="2">
    <source>
        <dbReference type="ARBA" id="ARBA00023125"/>
    </source>
</evidence>
<dbReference type="PANTHER" id="PTHR43280">
    <property type="entry name" value="ARAC-FAMILY TRANSCRIPTIONAL REGULATOR"/>
    <property type="match status" value="1"/>
</dbReference>
<feature type="domain" description="HTH araC/xylS-type" evidence="4">
    <location>
        <begin position="180"/>
        <end position="278"/>
    </location>
</feature>
<dbReference type="AlphaFoldDB" id="A0A1G6Q156"/>
<keyword evidence="6" id="KW-1185">Reference proteome</keyword>
<name>A0A1G6Q156_NIADE</name>
<dbReference type="RefSeq" id="WP_090389834.1">
    <property type="nucleotide sequence ID" value="NZ_FMZO01000004.1"/>
</dbReference>
<evidence type="ECO:0000256" key="1">
    <source>
        <dbReference type="ARBA" id="ARBA00023015"/>
    </source>
</evidence>
<dbReference type="SUPFAM" id="SSF51182">
    <property type="entry name" value="RmlC-like cupins"/>
    <property type="match status" value="1"/>
</dbReference>
<proteinExistence type="predicted"/>